<dbReference type="SUPFAM" id="SSF53300">
    <property type="entry name" value="vWA-like"/>
    <property type="match status" value="1"/>
</dbReference>
<dbReference type="InterPro" id="IPR041033">
    <property type="entry name" value="SpaA_PFL_dom_1"/>
</dbReference>
<feature type="region of interest" description="Disordered" evidence="1">
    <location>
        <begin position="47"/>
        <end position="159"/>
    </location>
</feature>
<feature type="domain" description="VWFA" evidence="3">
    <location>
        <begin position="438"/>
        <end position="668"/>
    </location>
</feature>
<dbReference type="Pfam" id="PF17802">
    <property type="entry name" value="SpaA"/>
    <property type="match status" value="1"/>
</dbReference>
<dbReference type="AlphaFoldDB" id="A0AAP4F8S5"/>
<dbReference type="SMART" id="SM00327">
    <property type="entry name" value="VWA"/>
    <property type="match status" value="1"/>
</dbReference>
<keyword evidence="2" id="KW-1133">Transmembrane helix</keyword>
<evidence type="ECO:0000256" key="2">
    <source>
        <dbReference type="SAM" id="Phobius"/>
    </source>
</evidence>
<evidence type="ECO:0000256" key="1">
    <source>
        <dbReference type="SAM" id="MobiDB-lite"/>
    </source>
</evidence>
<evidence type="ECO:0000313" key="5">
    <source>
        <dbReference type="Proteomes" id="UP001224412"/>
    </source>
</evidence>
<dbReference type="NCBIfam" id="TIGR01167">
    <property type="entry name" value="LPXTG_anchor"/>
    <property type="match status" value="1"/>
</dbReference>
<dbReference type="InterPro" id="IPR013783">
    <property type="entry name" value="Ig-like_fold"/>
</dbReference>
<dbReference type="InterPro" id="IPR002035">
    <property type="entry name" value="VWF_A"/>
</dbReference>
<reference evidence="4" key="1">
    <citation type="submission" date="2023-05" db="EMBL/GenBank/DDBJ databases">
        <title>Metabolic capabilities are highly conserved among human nasal-associated Corynebacterium species in pangenomic analyses.</title>
        <authorList>
            <person name="Tran T.H."/>
            <person name="Roberts A.Q."/>
            <person name="Escapa I.F."/>
            <person name="Gao W."/>
            <person name="Conlan S."/>
            <person name="Kong H."/>
            <person name="Segre J.A."/>
            <person name="Kelly M.S."/>
            <person name="Lemon K.P."/>
        </authorList>
    </citation>
    <scope>NUCLEOTIDE SEQUENCE</scope>
    <source>
        <strain evidence="4">KPL2773</strain>
    </source>
</reference>
<dbReference type="CDD" id="cd00198">
    <property type="entry name" value="vWFA"/>
    <property type="match status" value="1"/>
</dbReference>
<dbReference type="InterPro" id="IPR036465">
    <property type="entry name" value="vWFA_dom_sf"/>
</dbReference>
<evidence type="ECO:0000313" key="4">
    <source>
        <dbReference type="EMBL" id="MDK4306540.1"/>
    </source>
</evidence>
<keyword evidence="2" id="KW-0812">Transmembrane</keyword>
<keyword evidence="2" id="KW-0472">Membrane</keyword>
<dbReference type="RefSeq" id="WP_272696670.1">
    <property type="nucleotide sequence ID" value="NZ_JAQPSP010000001.1"/>
</dbReference>
<dbReference type="EMBL" id="JASNVH010000004">
    <property type="protein sequence ID" value="MDK4306540.1"/>
    <property type="molecule type" value="Genomic_DNA"/>
</dbReference>
<name>A0AAP4F8S5_9CORY</name>
<dbReference type="Gene3D" id="3.40.50.410">
    <property type="entry name" value="von Willebrand factor, type A domain"/>
    <property type="match status" value="1"/>
</dbReference>
<feature type="compositionally biased region" description="Polar residues" evidence="1">
    <location>
        <begin position="58"/>
        <end position="70"/>
    </location>
</feature>
<gene>
    <name evidence="4" type="ORF">QPX42_03095</name>
</gene>
<feature type="compositionally biased region" description="Low complexity" evidence="1">
    <location>
        <begin position="78"/>
        <end position="99"/>
    </location>
</feature>
<dbReference type="Proteomes" id="UP001224412">
    <property type="component" value="Unassembled WGS sequence"/>
</dbReference>
<dbReference type="Gene3D" id="2.60.40.10">
    <property type="entry name" value="Immunoglobulins"/>
    <property type="match status" value="1"/>
</dbReference>
<comment type="caution">
    <text evidence="4">The sequence shown here is derived from an EMBL/GenBank/DDBJ whole genome shotgun (WGS) entry which is preliminary data.</text>
</comment>
<sequence length="1067" mass="116412">MNNKLLLSRSVAKIAIVLVAVVAILVTLTFTAPYRAFADDNYQPNVDLTENAEVPGSDDSTSETSSNVSDGDSEDPAPVDGVVVPGNDDADSASNDSGAETVEIPLGEDRAPSPQQRGESRQARQRGFETWQTNLENGPLVTRIRQQKPQRQDPKEESQVFMRHTITKDTVVSGPLEAKVQFQNGFDVTGLHGAAELRIYDPNGREIRTVQGNPNSDRIPAVDNTGGNGWGGLLFRFAGEIAVSAGSTFEVDMVFHGRGKNNVRRQNPNFQGPLGPGQLKYNARPKSRFAHPGQRLASCTRSLSGFSRTDLSGFRIAPNSNFSGEIKRVIETRFFVNGRLGNPISEPLNTTIDGLHADGRFNSPVGQQSSVFCVIFEVDADKRIDPNNVSADFMMALDYAVLSGAPDNILTNTVLEAPRDWDRPQRRNPELPKQCGLNIAVVMDASNSIFPNGVQAMTDSARAVVSRLEGTGSSVGIYNFASEAPRFQDAQVSSQSTNDPAGLERLNRAIDAYRTQMSNISRQEGHESRRGGSTNWEASLKQIRQYNQANPSQKYDVVYFVTDGYPTVSDAEPGAGGEERSGGIVHVTDVNRARQVADEIKQQGTFIQPLLVGLASDHSEVVAKDSTVQGLTLAQRYLNGRGKVPGHIINTWQRQNLSVDDNRLLESLKFALDSGQADITRFDRSMVIGDGFGDVLAAPHDPQPKPDKSRPVVDGKVVLDQRDWNSWAVGVKNPQEIGNIIGDNNAVVAEDFDDLEVALSRLALASCGGSVTLTKELIDASGQPIQDASVAGWEFKAHTPEGSYLLVDERRVPTTSASTDDDGHVRFQLETDRPDQHVAVDLTETQRPGFELARLGNADDSPHAQCSVQHLDSGTTELLPVQNLVNGFNVQASAGQVITCRVVNRKLPDEMRFKISKLDFETQQPIDGAKFQVFAANDQGQPNWERGPVWDTDNQSTQTMNPGEYYLVETQAPQGYSLLPQPVYFELAQNERGTYLSAAAPFIVNTRIDQEQDAQGRPVYVAVMELANVLKGDLPLTGGRGIWGFTLAGLIILAMGAYFVQRQRVDA</sequence>
<evidence type="ECO:0000259" key="3">
    <source>
        <dbReference type="PROSITE" id="PS50234"/>
    </source>
</evidence>
<proteinExistence type="predicted"/>
<organism evidence="4 5">
    <name type="scientific">Corynebacterium pseudodiphtheriticum</name>
    <dbReference type="NCBI Taxonomy" id="37637"/>
    <lineage>
        <taxon>Bacteria</taxon>
        <taxon>Bacillati</taxon>
        <taxon>Actinomycetota</taxon>
        <taxon>Actinomycetes</taxon>
        <taxon>Mycobacteriales</taxon>
        <taxon>Corynebacteriaceae</taxon>
        <taxon>Corynebacterium</taxon>
    </lineage>
</organism>
<protein>
    <submittedName>
        <fullName evidence="4">SpaA isopeptide-forming pilin-related protein</fullName>
    </submittedName>
</protein>
<dbReference type="PROSITE" id="PS50234">
    <property type="entry name" value="VWFA"/>
    <property type="match status" value="1"/>
</dbReference>
<accession>A0AAP4F8S5</accession>
<dbReference type="GO" id="GO:0005975">
    <property type="term" value="P:carbohydrate metabolic process"/>
    <property type="evidence" value="ECO:0007669"/>
    <property type="project" value="UniProtKB-ARBA"/>
</dbReference>
<feature type="transmembrane region" description="Helical" evidence="2">
    <location>
        <begin position="1041"/>
        <end position="1060"/>
    </location>
</feature>